<sequence length="156" mass="17422">MSAYTPVPAITRVEIEQLISEMLYRLDHNQADTTWELYTEDGVSVGPMGQMGREGMKAWGAKRALQTDIVGRHFIGAIRLVPGADDDEVHGTVQYLTFRDANDPQTQPASVGEFREVYRRVDGRWFFARREIAPIFGGTAAAAHAARLADRKDQAQ</sequence>
<dbReference type="EMBL" id="AP027728">
    <property type="protein sequence ID" value="BDZ39280.1"/>
    <property type="molecule type" value="Genomic_DNA"/>
</dbReference>
<dbReference type="Pfam" id="PF13577">
    <property type="entry name" value="SnoaL_4"/>
    <property type="match status" value="1"/>
</dbReference>
<evidence type="ECO:0000313" key="3">
    <source>
        <dbReference type="Proteomes" id="UP001321543"/>
    </source>
</evidence>
<accession>A0ABM8FUW5</accession>
<protein>
    <recommendedName>
        <fullName evidence="1">SnoaL-like domain-containing protein</fullName>
    </recommendedName>
</protein>
<dbReference type="Proteomes" id="UP001321543">
    <property type="component" value="Chromosome"/>
</dbReference>
<feature type="domain" description="SnoaL-like" evidence="1">
    <location>
        <begin position="11"/>
        <end position="130"/>
    </location>
</feature>
<proteinExistence type="predicted"/>
<evidence type="ECO:0000259" key="1">
    <source>
        <dbReference type="Pfam" id="PF13577"/>
    </source>
</evidence>
<dbReference type="InterPro" id="IPR037401">
    <property type="entry name" value="SnoaL-like"/>
</dbReference>
<gene>
    <name evidence="2" type="ORF">GCM10025863_18940</name>
</gene>
<reference evidence="3" key="1">
    <citation type="journal article" date="2019" name="Int. J. Syst. Evol. Microbiol.">
        <title>The Global Catalogue of Microorganisms (GCM) 10K type strain sequencing project: providing services to taxonomists for standard genome sequencing and annotation.</title>
        <authorList>
            <consortium name="The Broad Institute Genomics Platform"/>
            <consortium name="The Broad Institute Genome Sequencing Center for Infectious Disease"/>
            <person name="Wu L."/>
            <person name="Ma J."/>
        </authorList>
    </citation>
    <scope>NUCLEOTIDE SEQUENCE [LARGE SCALE GENOMIC DNA]</scope>
    <source>
        <strain evidence="3">NBRC 106310</strain>
    </source>
</reference>
<name>A0ABM8FUW5_9MICO</name>
<evidence type="ECO:0000313" key="2">
    <source>
        <dbReference type="EMBL" id="BDZ39280.1"/>
    </source>
</evidence>
<organism evidence="2 3">
    <name type="scientific">Microbacterium suwonense</name>
    <dbReference type="NCBI Taxonomy" id="683047"/>
    <lineage>
        <taxon>Bacteria</taxon>
        <taxon>Bacillati</taxon>
        <taxon>Actinomycetota</taxon>
        <taxon>Actinomycetes</taxon>
        <taxon>Micrococcales</taxon>
        <taxon>Microbacteriaceae</taxon>
        <taxon>Microbacterium</taxon>
    </lineage>
</organism>
<keyword evidence="3" id="KW-1185">Reference proteome</keyword>
<dbReference type="RefSeq" id="WP_286299297.1">
    <property type="nucleotide sequence ID" value="NZ_AP027728.1"/>
</dbReference>
<dbReference type="Gene3D" id="3.10.450.50">
    <property type="match status" value="1"/>
</dbReference>
<dbReference type="InterPro" id="IPR032710">
    <property type="entry name" value="NTF2-like_dom_sf"/>
</dbReference>
<dbReference type="SUPFAM" id="SSF54427">
    <property type="entry name" value="NTF2-like"/>
    <property type="match status" value="1"/>
</dbReference>